<feature type="coiled-coil region" evidence="1">
    <location>
        <begin position="833"/>
        <end position="864"/>
    </location>
</feature>
<keyword evidence="1" id="KW-0175">Coiled coil</keyword>
<feature type="domain" description="CHAT" evidence="2">
    <location>
        <begin position="950"/>
        <end position="1258"/>
    </location>
</feature>
<sequence length="1258" mass="140842">MPQLSIHWGFVDGVMGSIAYLHNFNAGFAETRLQRQAEVEKWRSGGCSAGLGQALLDLAVISLQQGETQVTDACIKEALALSDLSDEIQFQLLSYYVHCQYMRFQYAAFRQPLETEELSAFMNFKEELQQWLPKISAARRKVSSGSLRLLSSVLGLQRQAWSARSTLANATDPGSSMQQDIEGLKDEKLDETILDALRVDLADMYHAEGQNEKANEIMTNLIAESRDKSCLGSCYMTMGDWKASSCSVPEVWNMFLFQGAHSNAPPREREWEEFKTRGLDIGGARADYSTAMQYFGSVDHERGLGAVDLRLAYLSTMEASTQHDKASCYREALKHASHAKEKFYSAADRAGYYLACAHVDLCKIGAGEKALDKEKAVEIGRWGRTKGSWSFVLGIGLFITRYARRWQIAEGDYERSVAALSLAEALFLQLGAPLSYAYILTDMAIALEELGDSTSFFIIAQRALEQCMQPLSAPFLDLEHRLSDHAEFIVKHMITEAIRLENPDDIERAAMNARKFLEARSNVDSPVLGETMNESIISVLHHFDLQQSLHQADVAVPLYRSRLVRRDGKRKKAEADIAAASLIQQSEATLRARGASTYREKVLAIALKAERRNFQEALNVCENWFCSHQQTLDAALKQAQSQDGRSLIETQRRGHLLNGAQAFERCRAHARANELLDELKKGYGDEWWQEDNQPWANLVLTGQVAEGLTQFETASSCYTRAAEVFEERRLKLTRDEYKMALASNASAHEAHFAASRAFVKWYTSNEAVGTPSPPNLLEQAFQASERGKARSLLDLVTDRTIFDPVDVLGDASFERYRSERMQLAAARAVLRVVHNQEKASQEMREEMQKEVAELEESVRSLELQQAEGDLASGPLHINSKVVTLNELTQRLPPNTLMLQFGYWSFDLVAWAVTQDGMIGVQYNQEHESVIEYYAHRFRYLCEDGRHDEEEVAQWLTRNLLEPFSKMIKAHQHLIIVPSRSLHLVPFHAIPFDGSVLCAHHTISYEPSASVFCRLSSINAKDSKILAIGNPSNMQRVDKYTGKKRTPRPLANAELEAMYIANMSLGSLSLTRDKATKHAVLENLPKFDIIHLATHGEVDADVPLLSAVYLANGENLTVADLMSKRLQAKLVVISACQSGEGELAGGDEIMGFSRALLAAGAQSIVVSLWPVDDQRTTLLMEEFYKALLADQPPAAALRTAQNTIRQYSEKDIEPRLGRIVNEVLKNRLVQGEDTEIAGKTSNKPISNPKYWAPFIVIGR</sequence>
<keyword evidence="4" id="KW-1185">Reference proteome</keyword>
<accession>A0A5N6IML4</accession>
<evidence type="ECO:0000313" key="4">
    <source>
        <dbReference type="Proteomes" id="UP000326289"/>
    </source>
</evidence>
<name>A0A5N6IML4_9EURO</name>
<dbReference type="PANTHER" id="PTHR10098">
    <property type="entry name" value="RAPSYN-RELATED"/>
    <property type="match status" value="1"/>
</dbReference>
<evidence type="ECO:0000256" key="1">
    <source>
        <dbReference type="SAM" id="Coils"/>
    </source>
</evidence>
<proteinExistence type="predicted"/>
<evidence type="ECO:0000313" key="3">
    <source>
        <dbReference type="EMBL" id="KAB8267139.1"/>
    </source>
</evidence>
<dbReference type="EMBL" id="ML732915">
    <property type="protein sequence ID" value="KAB8267139.1"/>
    <property type="molecule type" value="Genomic_DNA"/>
</dbReference>
<dbReference type="InterPro" id="IPR024983">
    <property type="entry name" value="CHAT_dom"/>
</dbReference>
<dbReference type="AlphaFoldDB" id="A0A5N6IML4"/>
<reference evidence="3 4" key="1">
    <citation type="submission" date="2019-04" db="EMBL/GenBank/DDBJ databases">
        <title>Fungal friends and foes A comparative genomics study of 23 Aspergillus species from section Flavi.</title>
        <authorList>
            <consortium name="DOE Joint Genome Institute"/>
            <person name="Kjaerbolling I."/>
            <person name="Vesth T.C."/>
            <person name="Frisvad J.C."/>
            <person name="Nybo J.L."/>
            <person name="Theobald S."/>
            <person name="Kildgaard S."/>
            <person name="Petersen T.I."/>
            <person name="Kuo A."/>
            <person name="Sato A."/>
            <person name="Lyhne E.K."/>
            <person name="Kogle M.E."/>
            <person name="Wiebenga A."/>
            <person name="Kun R.S."/>
            <person name="Lubbers R.J."/>
            <person name="Makela M.R."/>
            <person name="Barry K."/>
            <person name="Chovatia M."/>
            <person name="Clum A."/>
            <person name="Daum C."/>
            <person name="Haridas S."/>
            <person name="He G."/>
            <person name="LaButti K."/>
            <person name="Lipzen A."/>
            <person name="Mondo S."/>
            <person name="Pangilinan J."/>
            <person name="Riley R."/>
            <person name="Salamov A."/>
            <person name="Simmons B.A."/>
            <person name="Magnuson J.K."/>
            <person name="Henrissat B."/>
            <person name="Mortensen U.H."/>
            <person name="Larsen T.O."/>
            <person name="De vries R.P."/>
            <person name="Grigoriev I.V."/>
            <person name="Machida M."/>
            <person name="Baker S.E."/>
            <person name="Andersen M.R."/>
        </authorList>
    </citation>
    <scope>NUCLEOTIDE SEQUENCE [LARGE SCALE GENOMIC DNA]</scope>
    <source>
        <strain evidence="3 4">CBS 117635</strain>
    </source>
</reference>
<dbReference type="Proteomes" id="UP000326289">
    <property type="component" value="Unassembled WGS sequence"/>
</dbReference>
<dbReference type="Pfam" id="PF12770">
    <property type="entry name" value="CHAT"/>
    <property type="match status" value="1"/>
</dbReference>
<evidence type="ECO:0000259" key="2">
    <source>
        <dbReference type="Pfam" id="PF12770"/>
    </source>
</evidence>
<organism evidence="3 4">
    <name type="scientific">Aspergillus minisclerotigenes</name>
    <dbReference type="NCBI Taxonomy" id="656917"/>
    <lineage>
        <taxon>Eukaryota</taxon>
        <taxon>Fungi</taxon>
        <taxon>Dikarya</taxon>
        <taxon>Ascomycota</taxon>
        <taxon>Pezizomycotina</taxon>
        <taxon>Eurotiomycetes</taxon>
        <taxon>Eurotiomycetidae</taxon>
        <taxon>Eurotiales</taxon>
        <taxon>Aspergillaceae</taxon>
        <taxon>Aspergillus</taxon>
        <taxon>Aspergillus subgen. Circumdati</taxon>
    </lineage>
</organism>
<protein>
    <submittedName>
        <fullName evidence="3">CHAT domain-containing protein</fullName>
    </submittedName>
</protein>
<gene>
    <name evidence="3" type="ORF">BDV30DRAFT_244583</name>
</gene>